<sequence length="123" mass="12952">MAHGSANSGRACRAANRGRRILRSIPRPSSSLPPHGGPSSPSNPPPSPAGVPFFPRVAARTRTRSRLPSHPPPLPARLSASLSSPRAAARARTRSRLDAEGTTLCLPRLRPLVASTTPPLPPR</sequence>
<reference evidence="2" key="1">
    <citation type="submission" date="2015-12" db="EMBL/GenBank/DDBJ databases">
        <title>Update maize B73 reference genome by single molecule sequencing technologies.</title>
        <authorList>
            <consortium name="Maize Genome Sequencing Project"/>
            <person name="Ware D."/>
        </authorList>
    </citation>
    <scope>NUCLEOTIDE SEQUENCE</scope>
    <source>
        <tissue evidence="2">Seedling</tissue>
    </source>
</reference>
<feature type="compositionally biased region" description="Low complexity" evidence="1">
    <location>
        <begin position="1"/>
        <end position="15"/>
    </location>
</feature>
<accession>A0A1D6QCX5</accession>
<dbReference type="AlphaFoldDB" id="A0A1D6QCX5"/>
<gene>
    <name evidence="2" type="ORF">ZEAMMB73_Zm00001d052076</name>
</gene>
<name>A0A1D6QCX5_MAIZE</name>
<dbReference type="EMBL" id="CM000780">
    <property type="protein sequence ID" value="AQK56044.1"/>
    <property type="molecule type" value="Genomic_DNA"/>
</dbReference>
<protein>
    <submittedName>
        <fullName evidence="2">Tetraspanin-2</fullName>
    </submittedName>
</protein>
<dbReference type="EMBL" id="CM000780">
    <property type="protein sequence ID" value="AQK56051.1"/>
    <property type="molecule type" value="Genomic_DNA"/>
</dbReference>
<dbReference type="EMBL" id="CM000780">
    <property type="protein sequence ID" value="AQK56042.1"/>
    <property type="molecule type" value="Genomic_DNA"/>
</dbReference>
<evidence type="ECO:0000313" key="2">
    <source>
        <dbReference type="EMBL" id="AQK56051.1"/>
    </source>
</evidence>
<organism evidence="2">
    <name type="scientific">Zea mays</name>
    <name type="common">Maize</name>
    <dbReference type="NCBI Taxonomy" id="4577"/>
    <lineage>
        <taxon>Eukaryota</taxon>
        <taxon>Viridiplantae</taxon>
        <taxon>Streptophyta</taxon>
        <taxon>Embryophyta</taxon>
        <taxon>Tracheophyta</taxon>
        <taxon>Spermatophyta</taxon>
        <taxon>Magnoliopsida</taxon>
        <taxon>Liliopsida</taxon>
        <taxon>Poales</taxon>
        <taxon>Poaceae</taxon>
        <taxon>PACMAD clade</taxon>
        <taxon>Panicoideae</taxon>
        <taxon>Andropogonodae</taxon>
        <taxon>Andropogoneae</taxon>
        <taxon>Tripsacinae</taxon>
        <taxon>Zea</taxon>
    </lineage>
</organism>
<dbReference type="EMBL" id="CM000780">
    <property type="protein sequence ID" value="AQK56053.1"/>
    <property type="molecule type" value="Genomic_DNA"/>
</dbReference>
<evidence type="ECO:0000256" key="1">
    <source>
        <dbReference type="SAM" id="MobiDB-lite"/>
    </source>
</evidence>
<proteinExistence type="predicted"/>
<feature type="compositionally biased region" description="Low complexity" evidence="1">
    <location>
        <begin position="23"/>
        <end position="40"/>
    </location>
</feature>
<feature type="region of interest" description="Disordered" evidence="1">
    <location>
        <begin position="1"/>
        <end position="102"/>
    </location>
</feature>
<dbReference type="EMBL" id="CM000780">
    <property type="protein sequence ID" value="AQK56045.1"/>
    <property type="molecule type" value="Genomic_DNA"/>
</dbReference>
<feature type="compositionally biased region" description="Low complexity" evidence="1">
    <location>
        <begin position="76"/>
        <end position="88"/>
    </location>
</feature>
<dbReference type="EMBL" id="CM000780">
    <property type="protein sequence ID" value="AQK56062.1"/>
    <property type="molecule type" value="Genomic_DNA"/>
</dbReference>